<feature type="region of interest" description="Disordered" evidence="1">
    <location>
        <begin position="159"/>
        <end position="185"/>
    </location>
</feature>
<keyword evidence="2" id="KW-1133">Transmembrane helix</keyword>
<protein>
    <submittedName>
        <fullName evidence="3">Uncharacterized protein</fullName>
    </submittedName>
</protein>
<dbReference type="OrthoDB" id="123230at2"/>
<feature type="compositionally biased region" description="Polar residues" evidence="1">
    <location>
        <begin position="124"/>
        <end position="139"/>
    </location>
</feature>
<feature type="region of interest" description="Disordered" evidence="1">
    <location>
        <begin position="124"/>
        <end position="144"/>
    </location>
</feature>
<organism evidence="3 4">
    <name type="scientific">Granulicella sibirica</name>
    <dbReference type="NCBI Taxonomy" id="2479048"/>
    <lineage>
        <taxon>Bacteria</taxon>
        <taxon>Pseudomonadati</taxon>
        <taxon>Acidobacteriota</taxon>
        <taxon>Terriglobia</taxon>
        <taxon>Terriglobales</taxon>
        <taxon>Acidobacteriaceae</taxon>
        <taxon>Granulicella</taxon>
    </lineage>
</organism>
<reference evidence="3 4" key="1">
    <citation type="submission" date="2018-11" db="EMBL/GenBank/DDBJ databases">
        <authorList>
            <person name="Mardanov A.V."/>
            <person name="Ravin N.V."/>
            <person name="Dedysh S.N."/>
        </authorList>
    </citation>
    <scope>NUCLEOTIDE SEQUENCE [LARGE SCALE GENOMIC DNA]</scope>
    <source>
        <strain evidence="3 4">AF10</strain>
    </source>
</reference>
<evidence type="ECO:0000313" key="4">
    <source>
        <dbReference type="Proteomes" id="UP000289437"/>
    </source>
</evidence>
<dbReference type="EMBL" id="RDSM01000002">
    <property type="protein sequence ID" value="RXH55907.1"/>
    <property type="molecule type" value="Genomic_DNA"/>
</dbReference>
<keyword evidence="2" id="KW-0472">Membrane</keyword>
<gene>
    <name evidence="3" type="ORF">GRAN_2764</name>
</gene>
<reference evidence="4" key="2">
    <citation type="submission" date="2019-02" db="EMBL/GenBank/DDBJ databases">
        <title>Granulicella sibirica sp. nov., a psychrotolerant acidobacterium isolated from an organic soil layer in forested tundra, West Siberia.</title>
        <authorList>
            <person name="Oshkin I.Y."/>
            <person name="Kulichevskaya I.S."/>
            <person name="Rijpstra W.I.C."/>
            <person name="Sinninghe Damste J.S."/>
            <person name="Rakitin A.L."/>
            <person name="Ravin N.V."/>
            <person name="Dedysh S.N."/>
        </authorList>
    </citation>
    <scope>NUCLEOTIDE SEQUENCE [LARGE SCALE GENOMIC DNA]</scope>
    <source>
        <strain evidence="4">AF10</strain>
    </source>
</reference>
<evidence type="ECO:0000256" key="1">
    <source>
        <dbReference type="SAM" id="MobiDB-lite"/>
    </source>
</evidence>
<keyword evidence="4" id="KW-1185">Reference proteome</keyword>
<dbReference type="AlphaFoldDB" id="A0A4Q0SYF3"/>
<sequence length="185" mass="19873">MNPDSLKHSAGTHASPISHLSEDDLNDVLLGLSTPASDLHLASCIECSEQLAEFRSTIGAFNKASLAWSEARSNSMPLEIPRRKFSFGGFGSLGSLAVSATFAFVVALALTLGIHYRSVKTLPNQASTSQAQNPRANTARQDEIASDNAMLAAINSELYRPTPSPLDEYEPKTSQRHSASSRLKD</sequence>
<dbReference type="Proteomes" id="UP000289437">
    <property type="component" value="Unassembled WGS sequence"/>
</dbReference>
<evidence type="ECO:0000256" key="2">
    <source>
        <dbReference type="SAM" id="Phobius"/>
    </source>
</evidence>
<comment type="caution">
    <text evidence="3">The sequence shown here is derived from an EMBL/GenBank/DDBJ whole genome shotgun (WGS) entry which is preliminary data.</text>
</comment>
<keyword evidence="2" id="KW-0812">Transmembrane</keyword>
<accession>A0A4Q0SYF3</accession>
<feature type="compositionally biased region" description="Polar residues" evidence="1">
    <location>
        <begin position="176"/>
        <end position="185"/>
    </location>
</feature>
<dbReference type="RefSeq" id="WP_128913468.1">
    <property type="nucleotide sequence ID" value="NZ_RDSM01000002.1"/>
</dbReference>
<proteinExistence type="predicted"/>
<name>A0A4Q0SYF3_9BACT</name>
<feature type="transmembrane region" description="Helical" evidence="2">
    <location>
        <begin position="85"/>
        <end position="110"/>
    </location>
</feature>
<evidence type="ECO:0000313" key="3">
    <source>
        <dbReference type="EMBL" id="RXH55907.1"/>
    </source>
</evidence>